<reference evidence="3" key="1">
    <citation type="journal article" date="2019" name="Int. J. Syst. Evol. Microbiol.">
        <title>The Global Catalogue of Microorganisms (GCM) 10K type strain sequencing project: providing services to taxonomists for standard genome sequencing and annotation.</title>
        <authorList>
            <consortium name="The Broad Institute Genomics Platform"/>
            <consortium name="The Broad Institute Genome Sequencing Center for Infectious Disease"/>
            <person name="Wu L."/>
            <person name="Ma J."/>
        </authorList>
    </citation>
    <scope>NUCLEOTIDE SEQUENCE [LARGE SCALE GENOMIC DNA]</scope>
    <source>
        <strain evidence="3">IBRC-M 10490</strain>
    </source>
</reference>
<organism evidence="2 3">
    <name type="scientific">Nocardia halotolerans</name>
    <dbReference type="NCBI Taxonomy" id="1755878"/>
    <lineage>
        <taxon>Bacteria</taxon>
        <taxon>Bacillati</taxon>
        <taxon>Actinomycetota</taxon>
        <taxon>Actinomycetes</taxon>
        <taxon>Mycobacteriales</taxon>
        <taxon>Nocardiaceae</taxon>
        <taxon>Nocardia</taxon>
    </lineage>
</organism>
<feature type="region of interest" description="Disordered" evidence="1">
    <location>
        <begin position="1"/>
        <end position="61"/>
    </location>
</feature>
<name>A0ABV8VFN0_9NOCA</name>
<dbReference type="Proteomes" id="UP001595844">
    <property type="component" value="Unassembled WGS sequence"/>
</dbReference>
<dbReference type="InterPro" id="IPR024520">
    <property type="entry name" value="DUF3558"/>
</dbReference>
<gene>
    <name evidence="2" type="ORF">ACFO5K_09230</name>
</gene>
<evidence type="ECO:0000256" key="1">
    <source>
        <dbReference type="SAM" id="MobiDB-lite"/>
    </source>
</evidence>
<keyword evidence="3" id="KW-1185">Reference proteome</keyword>
<comment type="caution">
    <text evidence="2">The sequence shown here is derived from an EMBL/GenBank/DDBJ whole genome shotgun (WGS) entry which is preliminary data.</text>
</comment>
<feature type="compositionally biased region" description="Pro residues" evidence="1">
    <location>
        <begin position="1"/>
        <end position="10"/>
    </location>
</feature>
<protein>
    <submittedName>
        <fullName evidence="2">DUF3558 family protein</fullName>
    </submittedName>
</protein>
<sequence>MPTPRPPPQPRNRTGRTAPGRTPKRFGPTTSASTSFPLEAIRKTRPSATETTVGGRTGIQDRTADRECEIVLTAGTGSVYIRASDSPAAHNPPDPCTRALEAANVLVTGLP</sequence>
<evidence type="ECO:0000313" key="3">
    <source>
        <dbReference type="Proteomes" id="UP001595844"/>
    </source>
</evidence>
<proteinExistence type="predicted"/>
<dbReference type="RefSeq" id="WP_378559020.1">
    <property type="nucleotide sequence ID" value="NZ_JBHSDL010000008.1"/>
</dbReference>
<dbReference type="Pfam" id="PF12079">
    <property type="entry name" value="DUF3558"/>
    <property type="match status" value="1"/>
</dbReference>
<evidence type="ECO:0000313" key="2">
    <source>
        <dbReference type="EMBL" id="MFC4374284.1"/>
    </source>
</evidence>
<dbReference type="EMBL" id="JBHSDL010000008">
    <property type="protein sequence ID" value="MFC4374284.1"/>
    <property type="molecule type" value="Genomic_DNA"/>
</dbReference>
<accession>A0ABV8VFN0</accession>